<comment type="caution">
    <text evidence="1">The sequence shown here is derived from an EMBL/GenBank/DDBJ whole genome shotgun (WGS) entry which is preliminary data.</text>
</comment>
<gene>
    <name evidence="1" type="ORF">A3A43_01635</name>
</gene>
<reference evidence="1 2" key="1">
    <citation type="journal article" date="2016" name="Nat. Commun.">
        <title>Thousands of microbial genomes shed light on interconnected biogeochemical processes in an aquifer system.</title>
        <authorList>
            <person name="Anantharaman K."/>
            <person name="Brown C.T."/>
            <person name="Hug L.A."/>
            <person name="Sharon I."/>
            <person name="Castelle C.J."/>
            <person name="Probst A.J."/>
            <person name="Thomas B.C."/>
            <person name="Singh A."/>
            <person name="Wilkins M.J."/>
            <person name="Karaoz U."/>
            <person name="Brodie E.L."/>
            <person name="Williams K.H."/>
            <person name="Hubbard S.S."/>
            <person name="Banfield J.F."/>
        </authorList>
    </citation>
    <scope>NUCLEOTIDE SEQUENCE [LARGE SCALE GENOMIC DNA]</scope>
</reference>
<organism evidence="1 2">
    <name type="scientific">Candidatus Liptonbacteria bacterium RIFCSPLOWO2_01_FULL_56_20</name>
    <dbReference type="NCBI Taxonomy" id="1798652"/>
    <lineage>
        <taxon>Bacteria</taxon>
        <taxon>Candidatus Liptoniibacteriota</taxon>
    </lineage>
</organism>
<accession>A0A1G2CLI0</accession>
<dbReference type="EMBL" id="MHLC01000007">
    <property type="protein sequence ID" value="OGZ01590.1"/>
    <property type="molecule type" value="Genomic_DNA"/>
</dbReference>
<dbReference type="STRING" id="1798652.A3A43_01635"/>
<dbReference type="GO" id="GO:0043565">
    <property type="term" value="F:sequence-specific DNA binding"/>
    <property type="evidence" value="ECO:0007669"/>
    <property type="project" value="InterPro"/>
</dbReference>
<dbReference type="SUPFAM" id="SSF48295">
    <property type="entry name" value="TrpR-like"/>
    <property type="match status" value="1"/>
</dbReference>
<dbReference type="InterPro" id="IPR038116">
    <property type="entry name" value="TrpR-like_sf"/>
</dbReference>
<proteinExistence type="predicted"/>
<evidence type="ECO:0000313" key="2">
    <source>
        <dbReference type="Proteomes" id="UP000178495"/>
    </source>
</evidence>
<dbReference type="AlphaFoldDB" id="A0A1G2CLI0"/>
<evidence type="ECO:0000313" key="1">
    <source>
        <dbReference type="EMBL" id="OGZ01590.1"/>
    </source>
</evidence>
<name>A0A1G2CLI0_9BACT</name>
<evidence type="ECO:0008006" key="3">
    <source>
        <dbReference type="Google" id="ProtNLM"/>
    </source>
</evidence>
<dbReference type="InterPro" id="IPR010921">
    <property type="entry name" value="Trp_repressor/repl_initiator"/>
</dbReference>
<dbReference type="Proteomes" id="UP000178495">
    <property type="component" value="Unassembled WGS sequence"/>
</dbReference>
<dbReference type="Gene3D" id="1.10.1270.10">
    <property type="entry name" value="TrpR-like"/>
    <property type="match status" value="1"/>
</dbReference>
<protein>
    <recommendedName>
        <fullName evidence="3">HTH luxR-type domain-containing protein</fullName>
    </recommendedName>
</protein>
<sequence>MNREAIGGESRTGKRKLWTAPPINNYASRTEWEIACWRKILKSRELLRLLTTDHERHDLVMRASALAGLIAGKSYKQIGRELWLSPQTVSGIKQVLNGKTYRSYLERSKKERKKRGYSTGPARRWAKYRGRPRRTKYGIIYLPR</sequence>